<keyword evidence="2" id="KW-1185">Reference proteome</keyword>
<evidence type="ECO:0000313" key="2">
    <source>
        <dbReference type="Proteomes" id="UP001314796"/>
    </source>
</evidence>
<reference evidence="1 2" key="1">
    <citation type="submission" date="2021-01" db="EMBL/GenBank/DDBJ databases">
        <title>Genomic Encyclopedia of Type Strains, Phase IV (KMG-IV): sequencing the most valuable type-strain genomes for metagenomic binning, comparative biology and taxonomic classification.</title>
        <authorList>
            <person name="Goeker M."/>
        </authorList>
    </citation>
    <scope>NUCLEOTIDE SEQUENCE [LARGE SCALE GENOMIC DNA]</scope>
    <source>
        <strain evidence="1 2">DSM 25890</strain>
    </source>
</reference>
<dbReference type="RefSeq" id="WP_204403829.1">
    <property type="nucleotide sequence ID" value="NZ_JAFBEE010000022.1"/>
</dbReference>
<comment type="caution">
    <text evidence="1">The sequence shown here is derived from an EMBL/GenBank/DDBJ whole genome shotgun (WGS) entry which is preliminary data.</text>
</comment>
<protein>
    <submittedName>
        <fullName evidence="1">Uncharacterized protein</fullName>
    </submittedName>
</protein>
<accession>A0ABS2NST6</accession>
<dbReference type="EMBL" id="JAFBEE010000022">
    <property type="protein sequence ID" value="MBM7616015.1"/>
    <property type="molecule type" value="Genomic_DNA"/>
</dbReference>
<gene>
    <name evidence="1" type="ORF">JOC73_002591</name>
</gene>
<evidence type="ECO:0000313" key="1">
    <source>
        <dbReference type="EMBL" id="MBM7616015.1"/>
    </source>
</evidence>
<name>A0ABS2NST6_9FIRM</name>
<sequence>MMKIKSRESFRNPQDMIDSTYNARDFQIPEKTINSYVMPLDMVNDVDAFASEKFYGESWQKEIKKITHNNQRHTLS</sequence>
<proteinExistence type="predicted"/>
<dbReference type="Proteomes" id="UP001314796">
    <property type="component" value="Unassembled WGS sequence"/>
</dbReference>
<organism evidence="1 2">
    <name type="scientific">Alkaliphilus hydrothermalis</name>
    <dbReference type="NCBI Taxonomy" id="1482730"/>
    <lineage>
        <taxon>Bacteria</taxon>
        <taxon>Bacillati</taxon>
        <taxon>Bacillota</taxon>
        <taxon>Clostridia</taxon>
        <taxon>Peptostreptococcales</taxon>
        <taxon>Natronincolaceae</taxon>
        <taxon>Alkaliphilus</taxon>
    </lineage>
</organism>